<feature type="domain" description="Mce/MlaD" evidence="3">
    <location>
        <begin position="70"/>
        <end position="145"/>
    </location>
</feature>
<name>A0ABP7VBJ9_9ACTN</name>
<comment type="caution">
    <text evidence="5">The sequence shown here is derived from an EMBL/GenBank/DDBJ whole genome shotgun (WGS) entry which is preliminary data.</text>
</comment>
<evidence type="ECO:0000313" key="5">
    <source>
        <dbReference type="EMBL" id="GAA4063454.1"/>
    </source>
</evidence>
<dbReference type="Pfam" id="PF02470">
    <property type="entry name" value="MlaD"/>
    <property type="match status" value="1"/>
</dbReference>
<dbReference type="InterPro" id="IPR024516">
    <property type="entry name" value="Mce_C"/>
</dbReference>
<keyword evidence="6" id="KW-1185">Reference proteome</keyword>
<protein>
    <recommendedName>
        <fullName evidence="7">MCE family protein</fullName>
    </recommendedName>
</protein>
<keyword evidence="2" id="KW-1133">Transmembrane helix</keyword>
<evidence type="ECO:0000259" key="4">
    <source>
        <dbReference type="Pfam" id="PF11887"/>
    </source>
</evidence>
<keyword evidence="2" id="KW-0472">Membrane</keyword>
<dbReference type="InterPro" id="IPR003399">
    <property type="entry name" value="Mce/MlaD"/>
</dbReference>
<feature type="transmembrane region" description="Helical" evidence="2">
    <location>
        <begin position="41"/>
        <end position="60"/>
    </location>
</feature>
<evidence type="ECO:0008006" key="7">
    <source>
        <dbReference type="Google" id="ProtNLM"/>
    </source>
</evidence>
<keyword evidence="2" id="KW-0812">Transmembrane</keyword>
<evidence type="ECO:0000259" key="3">
    <source>
        <dbReference type="Pfam" id="PF02470"/>
    </source>
</evidence>
<feature type="domain" description="Mammalian cell entry C-terminal" evidence="4">
    <location>
        <begin position="148"/>
        <end position="319"/>
    </location>
</feature>
<dbReference type="InterPro" id="IPR052336">
    <property type="entry name" value="MlaD_Phospholipid_Transporter"/>
</dbReference>
<dbReference type="Proteomes" id="UP001500683">
    <property type="component" value="Unassembled WGS sequence"/>
</dbReference>
<organism evidence="5 6">
    <name type="scientific">Actinomadura miaoliensis</name>
    <dbReference type="NCBI Taxonomy" id="430685"/>
    <lineage>
        <taxon>Bacteria</taxon>
        <taxon>Bacillati</taxon>
        <taxon>Actinomycetota</taxon>
        <taxon>Actinomycetes</taxon>
        <taxon>Streptosporangiales</taxon>
        <taxon>Thermomonosporaceae</taxon>
        <taxon>Actinomadura</taxon>
    </lineage>
</organism>
<gene>
    <name evidence="5" type="ORF">GCM10022214_16160</name>
</gene>
<evidence type="ECO:0000256" key="1">
    <source>
        <dbReference type="SAM" id="MobiDB-lite"/>
    </source>
</evidence>
<dbReference type="InterPro" id="IPR005693">
    <property type="entry name" value="Mce"/>
</dbReference>
<dbReference type="PANTHER" id="PTHR33371:SF4">
    <property type="entry name" value="INTERMEMBRANE PHOSPHOLIPID TRANSPORT SYSTEM BINDING PROTEIN MLAD"/>
    <property type="match status" value="1"/>
</dbReference>
<feature type="region of interest" description="Disordered" evidence="1">
    <location>
        <begin position="349"/>
        <end position="389"/>
    </location>
</feature>
<evidence type="ECO:0000313" key="6">
    <source>
        <dbReference type="Proteomes" id="UP001500683"/>
    </source>
</evidence>
<dbReference type="EMBL" id="BAAAZG010000006">
    <property type="protein sequence ID" value="GAA4063454.1"/>
    <property type="molecule type" value="Genomic_DNA"/>
</dbReference>
<feature type="region of interest" description="Disordered" evidence="1">
    <location>
        <begin position="1"/>
        <end position="26"/>
    </location>
</feature>
<dbReference type="NCBIfam" id="TIGR00996">
    <property type="entry name" value="Mtu_fam_mce"/>
    <property type="match status" value="1"/>
</dbReference>
<proteinExistence type="predicted"/>
<evidence type="ECO:0000256" key="2">
    <source>
        <dbReference type="SAM" id="Phobius"/>
    </source>
</evidence>
<dbReference type="Pfam" id="PF11887">
    <property type="entry name" value="Mce4_CUP1"/>
    <property type="match status" value="1"/>
</dbReference>
<dbReference type="PANTHER" id="PTHR33371">
    <property type="entry name" value="INTERMEMBRANE PHOSPHOLIPID TRANSPORT SYSTEM BINDING PROTEIN MLAD-RELATED"/>
    <property type="match status" value="1"/>
</dbReference>
<reference evidence="6" key="1">
    <citation type="journal article" date="2019" name="Int. J. Syst. Evol. Microbiol.">
        <title>The Global Catalogue of Microorganisms (GCM) 10K type strain sequencing project: providing services to taxonomists for standard genome sequencing and annotation.</title>
        <authorList>
            <consortium name="The Broad Institute Genomics Platform"/>
            <consortium name="The Broad Institute Genome Sequencing Center for Infectious Disease"/>
            <person name="Wu L."/>
            <person name="Ma J."/>
        </authorList>
    </citation>
    <scope>NUCLEOTIDE SEQUENCE [LARGE SCALE GENOMIC DNA]</scope>
    <source>
        <strain evidence="6">JCM 16702</strain>
    </source>
</reference>
<accession>A0ABP7VBJ9</accession>
<sequence>MAGPAERSTKRPTKRPAGAPAHARHRMAALSARGRARIGPAVRLAAFVTVTGLLTVYIGAQIARVSLQDGWSLTATFDDASGLEPGDQVKIAGTPVGRVDDLRVADGRARVRLTVNRSVTVPADSEAAIRWRDAMGRRVVYLIPGTSPTPMPPGAHITRTRSVVDASALVDQLAPLTRSVDPAQVNQVLVSLAQALDGNAGELDRLVVNVEELSSTIAARRATLRRMLADYATVTEIIARRDRQIAAAVADLVELSGAFADNRRLVDQALVELAALANTSDKVLAGNSRELAAVISRLAEFTSGVRRNSGTLAQVLGSATPKLQHIFAAVDNGRYVEVAAPCVSLAAPPCPYPTRLPGPRETGSGGGKGRDGKPRAAGGAAAPGTGGAVALDSSDALRRLLVGGG</sequence>